<evidence type="ECO:0000313" key="4">
    <source>
        <dbReference type="EMBL" id="KXA17087.1"/>
    </source>
</evidence>
<feature type="domain" description="Resolvase/invertase-type recombinase catalytic" evidence="2">
    <location>
        <begin position="3"/>
        <end position="145"/>
    </location>
</feature>
<name>A0A133NLD4_9FUSO</name>
<sequence>MKKVAIYCRESTEKQDIDSLVSLCERQAIKLGFQEYKIYKDVKTGYSNDRTEYINLVNDIKSRKINVVITYESARLGRDELEHHILYKIFKDYGVKVYNMSHGWVDPNNEDDLFLEGLLNLLDAREGRKTARRVRDRMREICQSGRWTGGPAPFGYRLKNKELFIDEEKAIIVREIYRLYLEGMPSSKIAAMYDFEPRQIRRMLSNPVYAGKLKYHQVRVENKKKIESKEYEVFDGIHEKIISEETFHIANTMIKNTSTTRFTYPAIFRNLLYCNCGNKLYPAIGYGRRTYRCVHNCLRVIYEDEVLVDVIESIENILNQLDLDTIDSQKKELEERIVFYKKNLTSLKTQIENLTRKYISEQISEELYDKLNSELSEKVKFATSEIEKLNAKSLHVDSSVSNKKIILKYLEKIKKEEDKDKMNQFFSLIIDKIVFINGYRFIIYMKI</sequence>
<dbReference type="SUPFAM" id="SSF53041">
    <property type="entry name" value="Resolvase-like"/>
    <property type="match status" value="1"/>
</dbReference>
<dbReference type="InterPro" id="IPR006119">
    <property type="entry name" value="Resolv_N"/>
</dbReference>
<dbReference type="InterPro" id="IPR038109">
    <property type="entry name" value="DNA_bind_recomb_sf"/>
</dbReference>
<dbReference type="RefSeq" id="WP_060793246.1">
    <property type="nucleotide sequence ID" value="NZ_KQ956508.1"/>
</dbReference>
<reference evidence="5" key="1">
    <citation type="submission" date="2016-01" db="EMBL/GenBank/DDBJ databases">
        <authorList>
            <person name="Mitreva M."/>
            <person name="Pepin K.H."/>
            <person name="Mihindukulasuriya K.A."/>
            <person name="Fulton R."/>
            <person name="Fronick C."/>
            <person name="O'Laughlin M."/>
            <person name="Miner T."/>
            <person name="Herter B."/>
            <person name="Rosa B.A."/>
            <person name="Cordes M."/>
            <person name="Tomlinson C."/>
            <person name="Wollam A."/>
            <person name="Palsikar V.B."/>
            <person name="Mardis E.R."/>
            <person name="Wilson R.K."/>
        </authorList>
    </citation>
    <scope>NUCLEOTIDE SEQUENCE [LARGE SCALE GENOMIC DNA]</scope>
    <source>
        <strain evidence="5">CMW8396</strain>
    </source>
</reference>
<proteinExistence type="predicted"/>
<gene>
    <name evidence="4" type="ORF">HMPREF3206_00039</name>
</gene>
<dbReference type="SMART" id="SM00857">
    <property type="entry name" value="Resolvase"/>
    <property type="match status" value="1"/>
</dbReference>
<organism evidence="4 5">
    <name type="scientific">Fusobacterium equinum</name>
    <dbReference type="NCBI Taxonomy" id="134605"/>
    <lineage>
        <taxon>Bacteria</taxon>
        <taxon>Fusobacteriati</taxon>
        <taxon>Fusobacteriota</taxon>
        <taxon>Fusobacteriia</taxon>
        <taxon>Fusobacteriales</taxon>
        <taxon>Fusobacteriaceae</taxon>
        <taxon>Fusobacterium</taxon>
    </lineage>
</organism>
<dbReference type="PANTHER" id="PTHR30461">
    <property type="entry name" value="DNA-INVERTASE FROM LAMBDOID PROPHAGE"/>
    <property type="match status" value="1"/>
</dbReference>
<dbReference type="AlphaFoldDB" id="A0A133NLD4"/>
<feature type="domain" description="Recombinase" evidence="3">
    <location>
        <begin position="153"/>
        <end position="260"/>
    </location>
</feature>
<dbReference type="Gene3D" id="3.40.50.1390">
    <property type="entry name" value="Resolvase, N-terminal catalytic domain"/>
    <property type="match status" value="1"/>
</dbReference>
<evidence type="ECO:0000259" key="3">
    <source>
        <dbReference type="PROSITE" id="PS51737"/>
    </source>
</evidence>
<dbReference type="GO" id="GO:0003677">
    <property type="term" value="F:DNA binding"/>
    <property type="evidence" value="ECO:0007669"/>
    <property type="project" value="InterPro"/>
</dbReference>
<dbReference type="PANTHER" id="PTHR30461:SF23">
    <property type="entry name" value="DNA RECOMBINASE-RELATED"/>
    <property type="match status" value="1"/>
</dbReference>
<dbReference type="Proteomes" id="UP000070617">
    <property type="component" value="Unassembled WGS sequence"/>
</dbReference>
<feature type="coiled-coil region" evidence="1">
    <location>
        <begin position="323"/>
        <end position="392"/>
    </location>
</feature>
<dbReference type="PROSITE" id="PS51736">
    <property type="entry name" value="RECOMBINASES_3"/>
    <property type="match status" value="1"/>
</dbReference>
<dbReference type="EMBL" id="LRPX01000002">
    <property type="protein sequence ID" value="KXA17087.1"/>
    <property type="molecule type" value="Genomic_DNA"/>
</dbReference>
<evidence type="ECO:0000313" key="5">
    <source>
        <dbReference type="Proteomes" id="UP000070617"/>
    </source>
</evidence>
<dbReference type="InterPro" id="IPR036162">
    <property type="entry name" value="Resolvase-like_N_sf"/>
</dbReference>
<dbReference type="GO" id="GO:0000150">
    <property type="term" value="F:DNA strand exchange activity"/>
    <property type="evidence" value="ECO:0007669"/>
    <property type="project" value="InterPro"/>
</dbReference>
<evidence type="ECO:0000259" key="2">
    <source>
        <dbReference type="PROSITE" id="PS51736"/>
    </source>
</evidence>
<dbReference type="PROSITE" id="PS51737">
    <property type="entry name" value="RECOMBINASE_DNA_BIND"/>
    <property type="match status" value="1"/>
</dbReference>
<keyword evidence="5" id="KW-1185">Reference proteome</keyword>
<dbReference type="Gene3D" id="3.90.1750.20">
    <property type="entry name" value="Putative Large Serine Recombinase, Chain B, Domain 2"/>
    <property type="match status" value="1"/>
</dbReference>
<protein>
    <submittedName>
        <fullName evidence="4">Resolvase protein</fullName>
    </submittedName>
</protein>
<dbReference type="STRING" id="134605.HMPREF3206_00039"/>
<evidence type="ECO:0000256" key="1">
    <source>
        <dbReference type="SAM" id="Coils"/>
    </source>
</evidence>
<dbReference type="Pfam" id="PF07508">
    <property type="entry name" value="Recombinase"/>
    <property type="match status" value="1"/>
</dbReference>
<keyword evidence="1" id="KW-0175">Coiled coil</keyword>
<dbReference type="Pfam" id="PF00239">
    <property type="entry name" value="Resolvase"/>
    <property type="match status" value="1"/>
</dbReference>
<accession>A0A133NLD4</accession>
<comment type="caution">
    <text evidence="4">The sequence shown here is derived from an EMBL/GenBank/DDBJ whole genome shotgun (WGS) entry which is preliminary data.</text>
</comment>
<dbReference type="InterPro" id="IPR011109">
    <property type="entry name" value="DNA_bind_recombinase_dom"/>
</dbReference>
<dbReference type="InterPro" id="IPR050639">
    <property type="entry name" value="SSR_resolvase"/>
</dbReference>
<dbReference type="CDD" id="cd00338">
    <property type="entry name" value="Ser_Recombinase"/>
    <property type="match status" value="1"/>
</dbReference>
<dbReference type="PATRIC" id="fig|134605.3.peg.38"/>